<reference evidence="2" key="1">
    <citation type="journal article" date="2023" name="Science">
        <title>Elucidation of the pathway for biosynthesis of saponin adjuvants from the soapbark tree.</title>
        <authorList>
            <person name="Reed J."/>
            <person name="Orme A."/>
            <person name="El-Demerdash A."/>
            <person name="Owen C."/>
            <person name="Martin L.B.B."/>
            <person name="Misra R.C."/>
            <person name="Kikuchi S."/>
            <person name="Rejzek M."/>
            <person name="Martin A.C."/>
            <person name="Harkess A."/>
            <person name="Leebens-Mack J."/>
            <person name="Louveau T."/>
            <person name="Stephenson M.J."/>
            <person name="Osbourn A."/>
        </authorList>
    </citation>
    <scope>NUCLEOTIDE SEQUENCE</scope>
    <source>
        <strain evidence="2">S10</strain>
    </source>
</reference>
<dbReference type="EMBL" id="JARAOO010000011">
    <property type="protein sequence ID" value="KAJ7950141.1"/>
    <property type="molecule type" value="Genomic_DNA"/>
</dbReference>
<sequence length="146" mass="16451">MQLPWNKDSRALNRELAMDTKFAGLDASLMELKESSNLKYSGIDASLLILKENHVELKNSLIEAIASLRMSPAEGSRQPSPVRVRDGVLPKPPPTTRFNQKYGAHPDTVGVDHRQGDYHLMKRAAHVEPGCSSVKNFLRWIKYQKI</sequence>
<dbReference type="Proteomes" id="UP001163823">
    <property type="component" value="Chromosome 11"/>
</dbReference>
<name>A0AAD7PC71_QUISA</name>
<organism evidence="2 3">
    <name type="scientific">Quillaja saponaria</name>
    <name type="common">Soap bark tree</name>
    <dbReference type="NCBI Taxonomy" id="32244"/>
    <lineage>
        <taxon>Eukaryota</taxon>
        <taxon>Viridiplantae</taxon>
        <taxon>Streptophyta</taxon>
        <taxon>Embryophyta</taxon>
        <taxon>Tracheophyta</taxon>
        <taxon>Spermatophyta</taxon>
        <taxon>Magnoliopsida</taxon>
        <taxon>eudicotyledons</taxon>
        <taxon>Gunneridae</taxon>
        <taxon>Pentapetalae</taxon>
        <taxon>rosids</taxon>
        <taxon>fabids</taxon>
        <taxon>Fabales</taxon>
        <taxon>Quillajaceae</taxon>
        <taxon>Quillaja</taxon>
    </lineage>
</organism>
<gene>
    <name evidence="2" type="ORF">O6P43_026369</name>
</gene>
<evidence type="ECO:0000256" key="1">
    <source>
        <dbReference type="SAM" id="MobiDB-lite"/>
    </source>
</evidence>
<evidence type="ECO:0000313" key="2">
    <source>
        <dbReference type="EMBL" id="KAJ7950141.1"/>
    </source>
</evidence>
<evidence type="ECO:0000313" key="3">
    <source>
        <dbReference type="Proteomes" id="UP001163823"/>
    </source>
</evidence>
<feature type="region of interest" description="Disordered" evidence="1">
    <location>
        <begin position="72"/>
        <end position="96"/>
    </location>
</feature>
<accession>A0AAD7PC71</accession>
<dbReference type="AlphaFoldDB" id="A0AAD7PC71"/>
<dbReference type="KEGG" id="qsa:O6P43_026369"/>
<comment type="caution">
    <text evidence="2">The sequence shown here is derived from an EMBL/GenBank/DDBJ whole genome shotgun (WGS) entry which is preliminary data.</text>
</comment>
<proteinExistence type="predicted"/>
<protein>
    <submittedName>
        <fullName evidence="2">Uncharacterized protein</fullName>
    </submittedName>
</protein>
<keyword evidence="3" id="KW-1185">Reference proteome</keyword>